<dbReference type="InterPro" id="IPR027417">
    <property type="entry name" value="P-loop_NTPase"/>
</dbReference>
<keyword evidence="3 8" id="KW-0812">Transmembrane</keyword>
<dbReference type="NCBIfam" id="TIGR02141">
    <property type="entry name" value="modB_ABC"/>
    <property type="match status" value="1"/>
</dbReference>
<feature type="transmembrane region" description="Helical" evidence="8">
    <location>
        <begin position="14"/>
        <end position="33"/>
    </location>
</feature>
<dbReference type="Pfam" id="PF00528">
    <property type="entry name" value="BPD_transp_1"/>
    <property type="match status" value="1"/>
</dbReference>
<keyword evidence="7 8" id="KW-0472">Membrane</keyword>
<dbReference type="Pfam" id="PF00005">
    <property type="entry name" value="ABC_tran"/>
    <property type="match status" value="1"/>
</dbReference>
<dbReference type="InterPro" id="IPR003439">
    <property type="entry name" value="ABC_transporter-like_ATP-bd"/>
</dbReference>
<feature type="domain" description="ABC transporter" evidence="9">
    <location>
        <begin position="247"/>
        <end position="491"/>
    </location>
</feature>
<evidence type="ECO:0000259" key="10">
    <source>
        <dbReference type="PROSITE" id="PS50928"/>
    </source>
</evidence>
<dbReference type="EMBL" id="BBPA01000025">
    <property type="protein sequence ID" value="GAL92802.1"/>
    <property type="molecule type" value="Genomic_DNA"/>
</dbReference>
<evidence type="ECO:0000313" key="12">
    <source>
        <dbReference type="Proteomes" id="UP000030321"/>
    </source>
</evidence>
<dbReference type="GO" id="GO:0005524">
    <property type="term" value="F:ATP binding"/>
    <property type="evidence" value="ECO:0007669"/>
    <property type="project" value="UniProtKB-KW"/>
</dbReference>
<dbReference type="InterPro" id="IPR017871">
    <property type="entry name" value="ABC_transporter-like_CS"/>
</dbReference>
<dbReference type="SUPFAM" id="SSF52540">
    <property type="entry name" value="P-loop containing nucleoside triphosphate hydrolases"/>
    <property type="match status" value="1"/>
</dbReference>
<dbReference type="PROSITE" id="PS50928">
    <property type="entry name" value="ABC_TM1"/>
    <property type="match status" value="1"/>
</dbReference>
<keyword evidence="4" id="KW-0547">Nucleotide-binding</keyword>
<evidence type="ECO:0000256" key="3">
    <source>
        <dbReference type="ARBA" id="ARBA00022692"/>
    </source>
</evidence>
<dbReference type="InterPro" id="IPR050334">
    <property type="entry name" value="Molybdenum_import_ModC"/>
</dbReference>
<dbReference type="SMART" id="SM00382">
    <property type="entry name" value="AAA"/>
    <property type="match status" value="1"/>
</dbReference>
<protein>
    <submittedName>
        <fullName evidence="11">Molybdenum transport system permease protein ModB</fullName>
    </submittedName>
</protein>
<organism evidence="11 12">
    <name type="scientific">Microcystis aeruginosa NIES-44</name>
    <dbReference type="NCBI Taxonomy" id="449439"/>
    <lineage>
        <taxon>Bacteria</taxon>
        <taxon>Bacillati</taxon>
        <taxon>Cyanobacteriota</taxon>
        <taxon>Cyanophyceae</taxon>
        <taxon>Oscillatoriophycideae</taxon>
        <taxon>Chroococcales</taxon>
        <taxon>Microcystaceae</taxon>
        <taxon>Microcystis</taxon>
    </lineage>
</organism>
<evidence type="ECO:0000256" key="5">
    <source>
        <dbReference type="ARBA" id="ARBA00022840"/>
    </source>
</evidence>
<dbReference type="SUPFAM" id="SSF161098">
    <property type="entry name" value="MetI-like"/>
    <property type="match status" value="1"/>
</dbReference>
<evidence type="ECO:0000256" key="8">
    <source>
        <dbReference type="RuleBase" id="RU363032"/>
    </source>
</evidence>
<keyword evidence="2" id="KW-0500">Molybdenum</keyword>
<comment type="subcellular location">
    <subcellularLocation>
        <location evidence="8">Cell membrane</location>
        <topology evidence="8">Multi-pass membrane protein</topology>
    </subcellularLocation>
    <subcellularLocation>
        <location evidence="1">Membrane</location>
        <topology evidence="1">Multi-pass membrane protein</topology>
    </subcellularLocation>
</comment>
<dbReference type="PROSITE" id="PS50893">
    <property type="entry name" value="ABC_TRANSPORTER_2"/>
    <property type="match status" value="1"/>
</dbReference>
<dbReference type="Gene3D" id="3.40.50.300">
    <property type="entry name" value="P-loop containing nucleotide triphosphate hydrolases"/>
    <property type="match status" value="1"/>
</dbReference>
<dbReference type="AlphaFoldDB" id="A0A0A1VSK2"/>
<evidence type="ECO:0000313" key="11">
    <source>
        <dbReference type="EMBL" id="GAL92802.1"/>
    </source>
</evidence>
<comment type="similarity">
    <text evidence="8">Belongs to the binding-protein-dependent transport system permease family.</text>
</comment>
<keyword evidence="6 8" id="KW-1133">Transmembrane helix</keyword>
<evidence type="ECO:0000256" key="7">
    <source>
        <dbReference type="ARBA" id="ARBA00023136"/>
    </source>
</evidence>
<evidence type="ECO:0000256" key="4">
    <source>
        <dbReference type="ARBA" id="ARBA00022741"/>
    </source>
</evidence>
<dbReference type="InterPro" id="IPR000515">
    <property type="entry name" value="MetI-like"/>
</dbReference>
<evidence type="ECO:0000256" key="2">
    <source>
        <dbReference type="ARBA" id="ARBA00022505"/>
    </source>
</evidence>
<dbReference type="InterPro" id="IPR003593">
    <property type="entry name" value="AAA+_ATPase"/>
</dbReference>
<dbReference type="CDD" id="cd06261">
    <property type="entry name" value="TM_PBP2"/>
    <property type="match status" value="1"/>
</dbReference>
<reference evidence="12" key="1">
    <citation type="journal article" date="2015" name="Genome">
        <title>Whole Genome Sequence of the Non-Microcystin-Producing Microcystis aeruginosa Strain NIES-44.</title>
        <authorList>
            <person name="Okano K."/>
            <person name="Miyata N."/>
            <person name="Ozaki Y."/>
        </authorList>
    </citation>
    <scope>NUCLEOTIDE SEQUENCE [LARGE SCALE GENOMIC DNA]</scope>
    <source>
        <strain evidence="12">NIES-44</strain>
    </source>
</reference>
<evidence type="ECO:0000256" key="6">
    <source>
        <dbReference type="ARBA" id="ARBA00022989"/>
    </source>
</evidence>
<feature type="transmembrane region" description="Helical" evidence="8">
    <location>
        <begin position="85"/>
        <end position="103"/>
    </location>
</feature>
<name>A0A0A1VSK2_MICAE</name>
<feature type="transmembrane region" description="Helical" evidence="8">
    <location>
        <begin position="45"/>
        <end position="65"/>
    </location>
</feature>
<dbReference type="GO" id="GO:0005886">
    <property type="term" value="C:plasma membrane"/>
    <property type="evidence" value="ECO:0007669"/>
    <property type="project" value="UniProtKB-SubCell"/>
</dbReference>
<feature type="domain" description="ABC transmembrane type-1" evidence="10">
    <location>
        <begin position="7"/>
        <end position="208"/>
    </location>
</feature>
<evidence type="ECO:0000256" key="1">
    <source>
        <dbReference type="ARBA" id="ARBA00004141"/>
    </source>
</evidence>
<keyword evidence="5" id="KW-0067">ATP-binding</keyword>
<keyword evidence="8" id="KW-0813">Transport</keyword>
<gene>
    <name evidence="11" type="ORF">N44_01360</name>
</gene>
<dbReference type="PANTHER" id="PTHR43514:SF1">
    <property type="entry name" value="SULFATE_THIOSULFATE IMPORT ATP-BINDING PROTEIN CYSA"/>
    <property type="match status" value="1"/>
</dbReference>
<feature type="transmembrane region" description="Helical" evidence="8">
    <location>
        <begin position="192"/>
        <end position="213"/>
    </location>
</feature>
<dbReference type="InterPro" id="IPR035906">
    <property type="entry name" value="MetI-like_sf"/>
</dbReference>
<proteinExistence type="inferred from homology"/>
<accession>A0A0A1VSK2</accession>
<dbReference type="Proteomes" id="UP000030321">
    <property type="component" value="Unassembled WGS sequence"/>
</dbReference>
<dbReference type="Gene3D" id="1.10.3720.10">
    <property type="entry name" value="MetI-like"/>
    <property type="match status" value="1"/>
</dbReference>
<dbReference type="RefSeq" id="WP_045358569.1">
    <property type="nucleotide sequence ID" value="NZ_BBPA01000025.1"/>
</dbReference>
<evidence type="ECO:0000259" key="9">
    <source>
        <dbReference type="PROSITE" id="PS50893"/>
    </source>
</evidence>
<dbReference type="GO" id="GO:0016887">
    <property type="term" value="F:ATP hydrolysis activity"/>
    <property type="evidence" value="ECO:0007669"/>
    <property type="project" value="InterPro"/>
</dbReference>
<dbReference type="GO" id="GO:0015098">
    <property type="term" value="F:molybdate ion transmembrane transporter activity"/>
    <property type="evidence" value="ECO:0007669"/>
    <property type="project" value="InterPro"/>
</dbReference>
<dbReference type="InterPro" id="IPR011867">
    <property type="entry name" value="ModB_ABC"/>
</dbReference>
<feature type="transmembrane region" description="Helical" evidence="8">
    <location>
        <begin position="131"/>
        <end position="153"/>
    </location>
</feature>
<comment type="caution">
    <text evidence="11">The sequence shown here is derived from an EMBL/GenBank/DDBJ whole genome shotgun (WGS) entry which is preliminary data.</text>
</comment>
<dbReference type="PANTHER" id="PTHR43514">
    <property type="entry name" value="ABC TRANSPORTER I FAMILY MEMBER 10"/>
    <property type="match status" value="1"/>
</dbReference>
<sequence length="612" mass="68613">MPDFSPLWISLKTATIALIIIFFLGIAAAYWMLGYRGRWKSLIEAVFVAPLILPPTVVGFILLLLFGKNGPLGQLLDLFNFRVVFTWYAAVITATVVAFPLMYKTTLGAFEQVDANILQVARTLGASEGKIFWRVLLPLSFPGVLAGLTLAFARALGEFGATLMLAGNIPGQTQTIPMAIFFAVEAGAMTEAWIWVFIIILISLSGIIAVNLWQSQRKQQLGRPGESKPNEMEDWLPPWEGRDFALLAAENQHYKNKIGLFVDIEKYLPGFNLSVTFNCQNQPLGLLGASGSGKSLILRSLAGVETPSRGRIVLNGRILFDSEKGINLPSRQRRIGFVVQNYALFPHLTVAENIAFGLSQKLPTKIIRQQIANQLELVQLPGMENRYPHQLSGGQQQRVAIARALASRPEALLLDEPFSALDTHLRTQLERQMIKTLSNYDGVTIFVTHNMDEAYRICENLLVMEKGRAIANNSKQKIFEQPDSVSLAKITVCKNFSRAIIINNQQLEAIDWDVKLHTVSRIPDYLTYTGIRAHQIIFGRDLGDINTFPCWLANAIEGPHRVTLYLKLNQPSNHDRDFHIQAELYKDKWLEIKEQALPWTVTLSPQRLLLLK</sequence>
<dbReference type="PROSITE" id="PS00211">
    <property type="entry name" value="ABC_TRANSPORTER_1"/>
    <property type="match status" value="1"/>
</dbReference>